<keyword evidence="2" id="KW-0328">Glycosyltransferase</keyword>
<dbReference type="SUPFAM" id="SSF53756">
    <property type="entry name" value="UDP-Glycosyltransferase/glycogen phosphorylase"/>
    <property type="match status" value="1"/>
</dbReference>
<evidence type="ECO:0000256" key="4">
    <source>
        <dbReference type="ARBA" id="ARBA00023194"/>
    </source>
</evidence>
<dbReference type="InterPro" id="IPR048284">
    <property type="entry name" value="EryCIII-like_N"/>
</dbReference>
<gene>
    <name evidence="7" type="ORF">QLQ12_41920</name>
</gene>
<dbReference type="InterPro" id="IPR030953">
    <property type="entry name" value="Glycosyl_450act"/>
</dbReference>
<dbReference type="InterPro" id="IPR010610">
    <property type="entry name" value="EryCIII-like_C"/>
</dbReference>
<dbReference type="PANTHER" id="PTHR48050:SF13">
    <property type="entry name" value="STEROL 3-BETA-GLUCOSYLTRANSFERASE UGT80A2"/>
    <property type="match status" value="1"/>
</dbReference>
<comment type="similarity">
    <text evidence="1">Belongs to the glycosyltransferase 28 family.</text>
</comment>
<reference evidence="7 8" key="1">
    <citation type="submission" date="2023-05" db="EMBL/GenBank/DDBJ databases">
        <title>Actinoplanes sp. NEAU-A12 genome sequencing.</title>
        <authorList>
            <person name="Wang Z.-S."/>
        </authorList>
    </citation>
    <scope>NUCLEOTIDE SEQUENCE [LARGE SCALE GENOMIC DNA]</scope>
    <source>
        <strain evidence="7 8">NEAU-A12</strain>
    </source>
</reference>
<dbReference type="InterPro" id="IPR050426">
    <property type="entry name" value="Glycosyltransferase_28"/>
</dbReference>
<dbReference type="EMBL" id="JASCTH010000041">
    <property type="protein sequence ID" value="MDI6105163.1"/>
    <property type="molecule type" value="Genomic_DNA"/>
</dbReference>
<dbReference type="NCBIfam" id="TIGR04516">
    <property type="entry name" value="glycosyl_450act"/>
    <property type="match status" value="1"/>
</dbReference>
<dbReference type="Gene3D" id="3.40.50.2000">
    <property type="entry name" value="Glycogen Phosphorylase B"/>
    <property type="match status" value="2"/>
</dbReference>
<keyword evidence="8" id="KW-1185">Reference proteome</keyword>
<dbReference type="CDD" id="cd03784">
    <property type="entry name" value="GT1_Gtf-like"/>
    <property type="match status" value="1"/>
</dbReference>
<evidence type="ECO:0000256" key="1">
    <source>
        <dbReference type="ARBA" id="ARBA00006962"/>
    </source>
</evidence>
<dbReference type="InterPro" id="IPR002213">
    <property type="entry name" value="UDP_glucos_trans"/>
</dbReference>
<accession>A0ABT6WZI5</accession>
<keyword evidence="4" id="KW-0045">Antibiotic biosynthesis</keyword>
<proteinExistence type="inferred from homology"/>
<dbReference type="PANTHER" id="PTHR48050">
    <property type="entry name" value="STEROL 3-BETA-GLUCOSYLTRANSFERASE"/>
    <property type="match status" value="1"/>
</dbReference>
<evidence type="ECO:0000256" key="3">
    <source>
        <dbReference type="ARBA" id="ARBA00022679"/>
    </source>
</evidence>
<dbReference type="Proteomes" id="UP001241758">
    <property type="component" value="Unassembled WGS sequence"/>
</dbReference>
<keyword evidence="3" id="KW-0808">Transferase</keyword>
<dbReference type="Pfam" id="PF21036">
    <property type="entry name" value="EryCIII-like_N"/>
    <property type="match status" value="1"/>
</dbReference>
<protein>
    <submittedName>
        <fullName evidence="7">Activator-dependent family glycosyltransferase</fullName>
    </submittedName>
</protein>
<organism evidence="7 8">
    <name type="scientific">Actinoplanes sandaracinus</name>
    <dbReference type="NCBI Taxonomy" id="3045177"/>
    <lineage>
        <taxon>Bacteria</taxon>
        <taxon>Bacillati</taxon>
        <taxon>Actinomycetota</taxon>
        <taxon>Actinomycetes</taxon>
        <taxon>Micromonosporales</taxon>
        <taxon>Micromonosporaceae</taxon>
        <taxon>Actinoplanes</taxon>
    </lineage>
</organism>
<dbReference type="Pfam" id="PF06722">
    <property type="entry name" value="EryCIII-like_C"/>
    <property type="match status" value="1"/>
</dbReference>
<name>A0ABT6WZI5_9ACTN</name>
<evidence type="ECO:0000313" key="8">
    <source>
        <dbReference type="Proteomes" id="UP001241758"/>
    </source>
</evidence>
<evidence type="ECO:0000259" key="6">
    <source>
        <dbReference type="Pfam" id="PF21036"/>
    </source>
</evidence>
<evidence type="ECO:0000259" key="5">
    <source>
        <dbReference type="Pfam" id="PF06722"/>
    </source>
</evidence>
<evidence type="ECO:0000313" key="7">
    <source>
        <dbReference type="EMBL" id="MDI6105163.1"/>
    </source>
</evidence>
<sequence length="422" mass="46827">MRVLFTVNPDKSVFLSMVPLAWALRAAGHEVRVASQPGFAGIITQAGLTAVGVGRDTDVFGRIKDQHPEEYDAQRARLPQPYEAATLTPEQLDWAAMRDGYQHVLRFWHKHDNFPSTAELVTFAKAWRPDLVIWEPTTYSGAIAAKACGAAHARLLWSIDVFGVTRDRYQRLRGDRTEDPLADWLGGYARKYGYPYDEDMVTGQFTIDPLPDSMRMDAGLERVPMQYVPYGGPAVVPKWLWTAPERPRVAVTLGITATERFAGYAADVREILDAVADLDIEVVATIAASEQHRLTRIPDNTRVLSFVPLQALAPTCAAVISHAGPGTFLTTALYGVPQLTLPWDFDEPELARRAAEQGGTLVIDANRATGQVVRESLLRLLREPRFAERAGVLRDELRALPSPGEIVGRLEELTVKYRTASR</sequence>
<comment type="caution">
    <text evidence="7">The sequence shown here is derived from an EMBL/GenBank/DDBJ whole genome shotgun (WGS) entry which is preliminary data.</text>
</comment>
<feature type="domain" description="Erythromycin biosynthesis protein CIII-like C-terminal" evidence="5">
    <location>
        <begin position="270"/>
        <end position="413"/>
    </location>
</feature>
<feature type="domain" description="Erythromycin biosynthesis protein CIII-like N-terminal" evidence="6">
    <location>
        <begin position="22"/>
        <end position="254"/>
    </location>
</feature>
<evidence type="ECO:0000256" key="2">
    <source>
        <dbReference type="ARBA" id="ARBA00022676"/>
    </source>
</evidence>